<dbReference type="Pfam" id="PF06736">
    <property type="entry name" value="TMEM175"/>
    <property type="match status" value="1"/>
</dbReference>
<feature type="transmembrane region" description="Helical" evidence="13">
    <location>
        <begin position="159"/>
        <end position="176"/>
    </location>
</feature>
<evidence type="ECO:0000256" key="2">
    <source>
        <dbReference type="ARBA" id="ARBA00006920"/>
    </source>
</evidence>
<keyword evidence="6" id="KW-0631">Potassium channel</keyword>
<evidence type="ECO:0000256" key="10">
    <source>
        <dbReference type="ARBA" id="ARBA00023136"/>
    </source>
</evidence>
<keyword evidence="8 13" id="KW-1133">Transmembrane helix</keyword>
<sequence length="205" mass="23804">MNHLIFDKKRVISFSDAIFSIAITLLVLEISIPSYKLIEQHGTWVVLQSKIPSFIGLVVSFFVIALYWVTHMRITKYVSTVNNKLLWLNIFLLLFIVLLPFSTAFYVGSFNLTGPFIFYCFNLSSIALINYLMIKYIIKKENGQTGLKNTIGKWEKARAMNSFWVWIFSGIMAFIFPTTSRYLFLLIFLINPLINRVYIKKGLDI</sequence>
<evidence type="ECO:0000256" key="6">
    <source>
        <dbReference type="ARBA" id="ARBA00022826"/>
    </source>
</evidence>
<keyword evidence="3" id="KW-0813">Transport</keyword>
<feature type="transmembrane region" description="Helical" evidence="13">
    <location>
        <begin position="116"/>
        <end position="138"/>
    </location>
</feature>
<name>A0ABS1WNG7_9FLAO</name>
<evidence type="ECO:0000313" key="14">
    <source>
        <dbReference type="EMBL" id="MBL7560671.1"/>
    </source>
</evidence>
<gene>
    <name evidence="14" type="ORF">JAO71_12755</name>
</gene>
<organism evidence="14 15">
    <name type="scientific">Olleya sediminilitoris</name>
    <dbReference type="NCBI Taxonomy" id="2795739"/>
    <lineage>
        <taxon>Bacteria</taxon>
        <taxon>Pseudomonadati</taxon>
        <taxon>Bacteroidota</taxon>
        <taxon>Flavobacteriia</taxon>
        <taxon>Flavobacteriales</taxon>
        <taxon>Flavobacteriaceae</taxon>
    </lineage>
</organism>
<accession>A0ABS1WNG7</accession>
<keyword evidence="15" id="KW-1185">Reference proteome</keyword>
<evidence type="ECO:0000256" key="11">
    <source>
        <dbReference type="ARBA" id="ARBA00023303"/>
    </source>
</evidence>
<evidence type="ECO:0000256" key="3">
    <source>
        <dbReference type="ARBA" id="ARBA00022448"/>
    </source>
</evidence>
<evidence type="ECO:0000256" key="13">
    <source>
        <dbReference type="SAM" id="Phobius"/>
    </source>
</evidence>
<dbReference type="RefSeq" id="WP_054852147.1">
    <property type="nucleotide sequence ID" value="NZ_JAEMEF010000012.1"/>
</dbReference>
<proteinExistence type="inferred from homology"/>
<dbReference type="PANTHER" id="PTHR31462:SF5">
    <property type="entry name" value="ENDOSOMAL_LYSOSOMAL PROTON CHANNEL TMEM175"/>
    <property type="match status" value="1"/>
</dbReference>
<evidence type="ECO:0000256" key="9">
    <source>
        <dbReference type="ARBA" id="ARBA00023065"/>
    </source>
</evidence>
<dbReference type="PANTHER" id="PTHR31462">
    <property type="entry name" value="ENDOSOMAL/LYSOSOMAL POTASSIUM CHANNEL TMEM175"/>
    <property type="match status" value="1"/>
</dbReference>
<keyword evidence="11" id="KW-0407">Ion channel</keyword>
<reference evidence="14 15" key="1">
    <citation type="submission" date="2020-12" db="EMBL/GenBank/DDBJ databases">
        <title>Olleya sediminilitoris sp. nov., isolated from a tidal flat.</title>
        <authorList>
            <person name="Park S."/>
            <person name="Yoon J.-H."/>
        </authorList>
    </citation>
    <scope>NUCLEOTIDE SEQUENCE [LARGE SCALE GENOMIC DNA]</scope>
    <source>
        <strain evidence="14 15">YSTF-M6</strain>
    </source>
</reference>
<keyword evidence="9" id="KW-0406">Ion transport</keyword>
<comment type="subcellular location">
    <subcellularLocation>
        <location evidence="1">Membrane</location>
        <topology evidence="1">Multi-pass membrane protein</topology>
    </subcellularLocation>
</comment>
<keyword evidence="10 13" id="KW-0472">Membrane</keyword>
<comment type="similarity">
    <text evidence="2">Belongs to the TMEM175 family.</text>
</comment>
<dbReference type="InterPro" id="IPR010617">
    <property type="entry name" value="TMEM175-like"/>
</dbReference>
<evidence type="ECO:0000256" key="1">
    <source>
        <dbReference type="ARBA" id="ARBA00004141"/>
    </source>
</evidence>
<feature type="transmembrane region" description="Helical" evidence="13">
    <location>
        <begin position="12"/>
        <end position="31"/>
    </location>
</feature>
<feature type="transmembrane region" description="Helical" evidence="13">
    <location>
        <begin position="90"/>
        <end position="110"/>
    </location>
</feature>
<evidence type="ECO:0000256" key="5">
    <source>
        <dbReference type="ARBA" id="ARBA00022692"/>
    </source>
</evidence>
<evidence type="ECO:0000313" key="15">
    <source>
        <dbReference type="Proteomes" id="UP000605013"/>
    </source>
</evidence>
<keyword evidence="4" id="KW-0633">Potassium transport</keyword>
<protein>
    <submittedName>
        <fullName evidence="14">DUF1211 domain-containing protein</fullName>
    </submittedName>
</protein>
<dbReference type="EMBL" id="JAEMEF010000012">
    <property type="protein sequence ID" value="MBL7560671.1"/>
    <property type="molecule type" value="Genomic_DNA"/>
</dbReference>
<evidence type="ECO:0000256" key="12">
    <source>
        <dbReference type="ARBA" id="ARBA00034430"/>
    </source>
</evidence>
<evidence type="ECO:0000256" key="4">
    <source>
        <dbReference type="ARBA" id="ARBA00022538"/>
    </source>
</evidence>
<comment type="catalytic activity">
    <reaction evidence="12">
        <text>K(+)(in) = K(+)(out)</text>
        <dbReference type="Rhea" id="RHEA:29463"/>
        <dbReference type="ChEBI" id="CHEBI:29103"/>
    </reaction>
</comment>
<keyword evidence="7" id="KW-0630">Potassium</keyword>
<keyword evidence="5 13" id="KW-0812">Transmembrane</keyword>
<comment type="caution">
    <text evidence="14">The sequence shown here is derived from an EMBL/GenBank/DDBJ whole genome shotgun (WGS) entry which is preliminary data.</text>
</comment>
<dbReference type="Proteomes" id="UP000605013">
    <property type="component" value="Unassembled WGS sequence"/>
</dbReference>
<feature type="transmembrane region" description="Helical" evidence="13">
    <location>
        <begin position="51"/>
        <end position="69"/>
    </location>
</feature>
<evidence type="ECO:0000256" key="7">
    <source>
        <dbReference type="ARBA" id="ARBA00022958"/>
    </source>
</evidence>
<evidence type="ECO:0000256" key="8">
    <source>
        <dbReference type="ARBA" id="ARBA00022989"/>
    </source>
</evidence>